<comment type="caution">
    <text evidence="3">The sequence shown here is derived from an EMBL/GenBank/DDBJ whole genome shotgun (WGS) entry which is preliminary data.</text>
</comment>
<organism evidence="3 4">
    <name type="scientific">Symbiodinium necroappetens</name>
    <dbReference type="NCBI Taxonomy" id="1628268"/>
    <lineage>
        <taxon>Eukaryota</taxon>
        <taxon>Sar</taxon>
        <taxon>Alveolata</taxon>
        <taxon>Dinophyceae</taxon>
        <taxon>Suessiales</taxon>
        <taxon>Symbiodiniaceae</taxon>
        <taxon>Symbiodinium</taxon>
    </lineage>
</organism>
<reference evidence="3" key="1">
    <citation type="submission" date="2021-02" db="EMBL/GenBank/DDBJ databases">
        <authorList>
            <person name="Dougan E. K."/>
            <person name="Rhodes N."/>
            <person name="Thang M."/>
            <person name="Chan C."/>
        </authorList>
    </citation>
    <scope>NUCLEOTIDE SEQUENCE</scope>
</reference>
<feature type="domain" description="Fibronectin type-III" evidence="2">
    <location>
        <begin position="618"/>
        <end position="667"/>
    </location>
</feature>
<dbReference type="PROSITE" id="PS50853">
    <property type="entry name" value="FN3"/>
    <property type="match status" value="3"/>
</dbReference>
<name>A0A812NR39_9DINO</name>
<dbReference type="EMBL" id="CAJNJA010012735">
    <property type="protein sequence ID" value="CAE7303718.1"/>
    <property type="molecule type" value="Genomic_DNA"/>
</dbReference>
<dbReference type="InterPro" id="IPR013783">
    <property type="entry name" value="Ig-like_fold"/>
</dbReference>
<keyword evidence="4" id="KW-1185">Reference proteome</keyword>
<dbReference type="PANTHER" id="PTHR13817:SF151">
    <property type="entry name" value="TITIN"/>
    <property type="match status" value="1"/>
</dbReference>
<evidence type="ECO:0000313" key="3">
    <source>
        <dbReference type="EMBL" id="CAE7303718.1"/>
    </source>
</evidence>
<dbReference type="PANTHER" id="PTHR13817">
    <property type="entry name" value="TITIN"/>
    <property type="match status" value="1"/>
</dbReference>
<dbReference type="CDD" id="cd00063">
    <property type="entry name" value="FN3"/>
    <property type="match status" value="2"/>
</dbReference>
<dbReference type="InterPro" id="IPR003961">
    <property type="entry name" value="FN3_dom"/>
</dbReference>
<proteinExistence type="predicted"/>
<dbReference type="InterPro" id="IPR050964">
    <property type="entry name" value="Striated_Muscle_Regulatory"/>
</dbReference>
<protein>
    <submittedName>
        <fullName evidence="3">TTN protein</fullName>
    </submittedName>
</protein>
<feature type="domain" description="Fibronectin type-III" evidence="2">
    <location>
        <begin position="519"/>
        <end position="614"/>
    </location>
</feature>
<keyword evidence="1" id="KW-0677">Repeat</keyword>
<gene>
    <name evidence="3" type="primary">TTN</name>
    <name evidence="3" type="ORF">SNEC2469_LOCUS7513</name>
</gene>
<accession>A0A812NR39</accession>
<feature type="domain" description="Fibronectin type-III" evidence="2">
    <location>
        <begin position="423"/>
        <end position="517"/>
    </location>
</feature>
<dbReference type="OrthoDB" id="438268at2759"/>
<evidence type="ECO:0000313" key="4">
    <source>
        <dbReference type="Proteomes" id="UP000601435"/>
    </source>
</evidence>
<dbReference type="Proteomes" id="UP000601435">
    <property type="component" value="Unassembled WGS sequence"/>
</dbReference>
<dbReference type="SMART" id="SM00060">
    <property type="entry name" value="FN3"/>
    <property type="match status" value="2"/>
</dbReference>
<dbReference type="Pfam" id="PF00041">
    <property type="entry name" value="fn3"/>
    <property type="match status" value="1"/>
</dbReference>
<sequence>MEATINRQAAMKLRARLLSSWLTPDQALQSAGLRDRWRLTEAELRELFEAEVEAASSPEQVSLEKQRAISAAGRWRLRVEAGVQRLCAQLQKQDPDSLLPMILRRELLFALSQSAPREGFRAWAARRCTANDWEELRHAGPASGYLDLESFCEMVVLEAGHIDDAKEWFQHLKDLTDGSTCISYALLRQTAVGCPKLPGAADSAAPWEPTELLPRLLSVWTDLTEAFGWERQELRDVIRDRQQDKLTQTAGPRVSHQQWLYALRGKPEWPLLSETEAQEEAHRLGALGLTADRLFPNLSDRLQVTKNLFLPGELIVVRYTLSDFGHYGVCGPSPMVLGPDLPLGKAPFVAAVPAQPELAGFEEAWSRSALDVSLVRGAVRLRAPGALRGTSAFWHLRIFASDDGRTPTSAVSAPLLIQVMTVPPAPPSEVVAEGRDTSISFKWAECAQNGGAAVDRYDIALRYAESSKLAWTGHAQEPVITATSLTPDCDYTVQVRAANRAGCGPWSPGFAARTAARPPPPQVLAVGRETVLLRLPVEKAGNLTGYVVKAVCCTTGEPETSGDSEIVKRSGPKQTEVLLTGLLCATSYRLCAARLNASDQGPWSTCIQVRTKAGTPLPPESLTCLETKQEELCVSWSPPPRDGGAAICGYVLRAVCGPGSKDSVLCK</sequence>
<dbReference type="AlphaFoldDB" id="A0A812NR39"/>
<dbReference type="Gene3D" id="2.60.40.10">
    <property type="entry name" value="Immunoglobulins"/>
    <property type="match status" value="3"/>
</dbReference>
<dbReference type="InterPro" id="IPR036116">
    <property type="entry name" value="FN3_sf"/>
</dbReference>
<dbReference type="SUPFAM" id="SSF49265">
    <property type="entry name" value="Fibronectin type III"/>
    <property type="match status" value="2"/>
</dbReference>
<evidence type="ECO:0000256" key="1">
    <source>
        <dbReference type="ARBA" id="ARBA00022737"/>
    </source>
</evidence>
<feature type="non-terminal residue" evidence="3">
    <location>
        <position position="1"/>
    </location>
</feature>
<evidence type="ECO:0000259" key="2">
    <source>
        <dbReference type="PROSITE" id="PS50853"/>
    </source>
</evidence>